<evidence type="ECO:0000256" key="9">
    <source>
        <dbReference type="ARBA" id="ARBA00023239"/>
    </source>
</evidence>
<evidence type="ECO:0000256" key="4">
    <source>
        <dbReference type="ARBA" id="ARBA00022723"/>
    </source>
</evidence>
<keyword evidence="3 10" id="KW-0349">Heme</keyword>
<keyword evidence="7 10" id="KW-0496">Mitochondrion</keyword>
<dbReference type="EnsemblProtists" id="EOD05173">
    <property type="protein sequence ID" value="EOD05173"/>
    <property type="gene ID" value="EMIHUDRAFT_439014"/>
</dbReference>
<comment type="similarity">
    <text evidence="2 10">Belongs to the cytochrome c-type heme lyase family.</text>
</comment>
<evidence type="ECO:0000256" key="1">
    <source>
        <dbReference type="ARBA" id="ARBA00004273"/>
    </source>
</evidence>
<dbReference type="PROSITE" id="PS00822">
    <property type="entry name" value="CYTO_HEME_LYASE_2"/>
    <property type="match status" value="1"/>
</dbReference>
<keyword evidence="13" id="KW-1185">Reference proteome</keyword>
<keyword evidence="4 10" id="KW-0479">Metal-binding</keyword>
<keyword evidence="5 10" id="KW-0999">Mitochondrion inner membrane</keyword>
<dbReference type="eggNOG" id="KOG3996">
    <property type="taxonomic scope" value="Eukaryota"/>
</dbReference>
<dbReference type="GO" id="GO:0005743">
    <property type="term" value="C:mitochondrial inner membrane"/>
    <property type="evidence" value="ECO:0007669"/>
    <property type="project" value="UniProtKB-SubCell"/>
</dbReference>
<comment type="subcellular location">
    <subcellularLocation>
        <location evidence="1 10">Mitochondrion inner membrane</location>
    </subcellularLocation>
</comment>
<evidence type="ECO:0000256" key="2">
    <source>
        <dbReference type="ARBA" id="ARBA00007255"/>
    </source>
</evidence>
<evidence type="ECO:0000313" key="13">
    <source>
        <dbReference type="Proteomes" id="UP000013827"/>
    </source>
</evidence>
<evidence type="ECO:0000256" key="7">
    <source>
        <dbReference type="ARBA" id="ARBA00023128"/>
    </source>
</evidence>
<reference evidence="13" key="1">
    <citation type="journal article" date="2013" name="Nature">
        <title>Pan genome of the phytoplankton Emiliania underpins its global distribution.</title>
        <authorList>
            <person name="Read B.A."/>
            <person name="Kegel J."/>
            <person name="Klute M.J."/>
            <person name="Kuo A."/>
            <person name="Lefebvre S.C."/>
            <person name="Maumus F."/>
            <person name="Mayer C."/>
            <person name="Miller J."/>
            <person name="Monier A."/>
            <person name="Salamov A."/>
            <person name="Young J."/>
            <person name="Aguilar M."/>
            <person name="Claverie J.M."/>
            <person name="Frickenhaus S."/>
            <person name="Gonzalez K."/>
            <person name="Herman E.K."/>
            <person name="Lin Y.C."/>
            <person name="Napier J."/>
            <person name="Ogata H."/>
            <person name="Sarno A.F."/>
            <person name="Shmutz J."/>
            <person name="Schroeder D."/>
            <person name="de Vargas C."/>
            <person name="Verret F."/>
            <person name="von Dassow P."/>
            <person name="Valentin K."/>
            <person name="Van de Peer Y."/>
            <person name="Wheeler G."/>
            <person name="Dacks J.B."/>
            <person name="Delwiche C.F."/>
            <person name="Dyhrman S.T."/>
            <person name="Glockner G."/>
            <person name="John U."/>
            <person name="Richards T."/>
            <person name="Worden A.Z."/>
            <person name="Zhang X."/>
            <person name="Grigoriev I.V."/>
            <person name="Allen A.E."/>
            <person name="Bidle K."/>
            <person name="Borodovsky M."/>
            <person name="Bowler C."/>
            <person name="Brownlee C."/>
            <person name="Cock J.M."/>
            <person name="Elias M."/>
            <person name="Gladyshev V.N."/>
            <person name="Groth M."/>
            <person name="Guda C."/>
            <person name="Hadaegh A."/>
            <person name="Iglesias-Rodriguez M.D."/>
            <person name="Jenkins J."/>
            <person name="Jones B.M."/>
            <person name="Lawson T."/>
            <person name="Leese F."/>
            <person name="Lindquist E."/>
            <person name="Lobanov A."/>
            <person name="Lomsadze A."/>
            <person name="Malik S.B."/>
            <person name="Marsh M.E."/>
            <person name="Mackinder L."/>
            <person name="Mock T."/>
            <person name="Mueller-Roeber B."/>
            <person name="Pagarete A."/>
            <person name="Parker M."/>
            <person name="Probert I."/>
            <person name="Quesneville H."/>
            <person name="Raines C."/>
            <person name="Rensing S.A."/>
            <person name="Riano-Pachon D.M."/>
            <person name="Richier S."/>
            <person name="Rokitta S."/>
            <person name="Shiraiwa Y."/>
            <person name="Soanes D.M."/>
            <person name="van der Giezen M."/>
            <person name="Wahlund T.M."/>
            <person name="Williams B."/>
            <person name="Wilson W."/>
            <person name="Wolfe G."/>
            <person name="Wurch L.L."/>
        </authorList>
    </citation>
    <scope>NUCLEOTIDE SEQUENCE</scope>
</reference>
<keyword evidence="8 10" id="KW-0472">Membrane</keyword>
<keyword evidence="6 10" id="KW-0408">Iron</keyword>
<dbReference type="PANTHER" id="PTHR12743">
    <property type="entry name" value="CYTOCHROME C1 HEME LYASE"/>
    <property type="match status" value="1"/>
</dbReference>
<proteinExistence type="inferred from homology"/>
<reference evidence="12" key="2">
    <citation type="submission" date="2024-10" db="UniProtKB">
        <authorList>
            <consortium name="EnsemblProtists"/>
        </authorList>
    </citation>
    <scope>IDENTIFICATION</scope>
</reference>
<sequence>MGCPVIHSPAAAETASAAAAAQTSGGDSAAAAAGSASTSGCPVHARGSPAGERLNPDNAMPAVANQLPAAGQRLPLSKERVESTIPQAGAEGGHWVYPSAQMFYNAMRRKGFEPQEEDMRTVVAIHNTVNERTWREILLWERHYPECVDDLKLVRFGGVPDEPTPKARLFTAVGYKPPFDRHDWVVSRCGKEVRYLIDYYNARPIAGKPVAMHIDARPAADDLQGAWERVRMPFLRLWNAGRGP</sequence>
<dbReference type="Pfam" id="PF01265">
    <property type="entry name" value="Cyto_heme_lyase"/>
    <property type="match status" value="2"/>
</dbReference>
<comment type="function">
    <text evidence="10">Lyase that catalyzes the covalent linking of the heme group to the cytochrome C apoprotein to produce the mature functional cytochrome.</text>
</comment>
<dbReference type="PROSITE" id="PS00821">
    <property type="entry name" value="CYTO_HEME_LYASE_1"/>
    <property type="match status" value="1"/>
</dbReference>
<dbReference type="HOGENOM" id="CLU_048602_2_0_1"/>
<dbReference type="RefSeq" id="XP_005757602.1">
    <property type="nucleotide sequence ID" value="XM_005757545.1"/>
</dbReference>
<dbReference type="GO" id="GO:0004408">
    <property type="term" value="F:holocytochrome-c synthase activity"/>
    <property type="evidence" value="ECO:0007669"/>
    <property type="project" value="UniProtKB-EC"/>
</dbReference>
<dbReference type="KEGG" id="ehx:EMIHUDRAFT_439014"/>
<comment type="catalytic activity">
    <reaction evidence="10">
        <text>holo-[cytochrome c] = apo-[cytochrome c] + heme b</text>
        <dbReference type="Rhea" id="RHEA:22648"/>
        <dbReference type="Rhea" id="RHEA-COMP:10725"/>
        <dbReference type="Rhea" id="RHEA-COMP:10726"/>
        <dbReference type="ChEBI" id="CHEBI:29950"/>
        <dbReference type="ChEBI" id="CHEBI:60344"/>
        <dbReference type="ChEBI" id="CHEBI:83739"/>
        <dbReference type="EC" id="4.4.1.17"/>
    </reaction>
</comment>
<evidence type="ECO:0000313" key="12">
    <source>
        <dbReference type="EnsemblProtists" id="EOD05173"/>
    </source>
</evidence>
<evidence type="ECO:0000256" key="11">
    <source>
        <dbReference type="SAM" id="MobiDB-lite"/>
    </source>
</evidence>
<protein>
    <recommendedName>
        <fullName evidence="10">Holocytochrome c-type synthase</fullName>
        <ecNumber evidence="10">4.4.1.17</ecNumber>
    </recommendedName>
</protein>
<dbReference type="PaxDb" id="2903-EOD05173"/>
<dbReference type="GO" id="GO:0046872">
    <property type="term" value="F:metal ion binding"/>
    <property type="evidence" value="ECO:0007669"/>
    <property type="project" value="UniProtKB-KW"/>
</dbReference>
<dbReference type="PANTHER" id="PTHR12743:SF0">
    <property type="entry name" value="HOLOCYTOCHROME C-TYPE SYNTHASE"/>
    <property type="match status" value="1"/>
</dbReference>
<name>A0A0D3I1N8_EMIH1</name>
<evidence type="ECO:0000256" key="5">
    <source>
        <dbReference type="ARBA" id="ARBA00022792"/>
    </source>
</evidence>
<dbReference type="EC" id="4.4.1.17" evidence="10"/>
<dbReference type="Proteomes" id="UP000013827">
    <property type="component" value="Unassembled WGS sequence"/>
</dbReference>
<evidence type="ECO:0000256" key="8">
    <source>
        <dbReference type="ARBA" id="ARBA00023136"/>
    </source>
</evidence>
<dbReference type="OMA" id="KARFWLF"/>
<evidence type="ECO:0000256" key="10">
    <source>
        <dbReference type="RuleBase" id="RU363130"/>
    </source>
</evidence>
<organism evidence="12 13">
    <name type="scientific">Emiliania huxleyi (strain CCMP1516)</name>
    <dbReference type="NCBI Taxonomy" id="280463"/>
    <lineage>
        <taxon>Eukaryota</taxon>
        <taxon>Haptista</taxon>
        <taxon>Haptophyta</taxon>
        <taxon>Prymnesiophyceae</taxon>
        <taxon>Isochrysidales</taxon>
        <taxon>Noelaerhabdaceae</taxon>
        <taxon>Emiliania</taxon>
    </lineage>
</organism>
<evidence type="ECO:0000256" key="3">
    <source>
        <dbReference type="ARBA" id="ARBA00022617"/>
    </source>
</evidence>
<dbReference type="AlphaFoldDB" id="A0A0D3I1N8"/>
<accession>A0A0D3I1N8</accession>
<dbReference type="STRING" id="2903.R1B6E5"/>
<evidence type="ECO:0000256" key="6">
    <source>
        <dbReference type="ARBA" id="ARBA00023004"/>
    </source>
</evidence>
<dbReference type="GeneID" id="17251363"/>
<feature type="compositionally biased region" description="Low complexity" evidence="11">
    <location>
        <begin position="28"/>
        <end position="40"/>
    </location>
</feature>
<keyword evidence="9 10" id="KW-0456">Lyase</keyword>
<dbReference type="InterPro" id="IPR000511">
    <property type="entry name" value="Holocyt_c/c1_synthase"/>
</dbReference>
<feature type="region of interest" description="Disordered" evidence="11">
    <location>
        <begin position="28"/>
        <end position="59"/>
    </location>
</feature>